<comment type="caution">
    <text evidence="1">The sequence shown here is derived from an EMBL/GenBank/DDBJ whole genome shotgun (WGS) entry which is preliminary data.</text>
</comment>
<evidence type="ECO:0000313" key="2">
    <source>
        <dbReference type="Proteomes" id="UP000029553"/>
    </source>
</evidence>
<proteinExistence type="predicted"/>
<organism evidence="1 2">
    <name type="scientific">Comamonas testosteroni</name>
    <name type="common">Pseudomonas testosteroni</name>
    <dbReference type="NCBI Taxonomy" id="285"/>
    <lineage>
        <taxon>Bacteria</taxon>
        <taxon>Pseudomonadati</taxon>
        <taxon>Pseudomonadota</taxon>
        <taxon>Betaproteobacteria</taxon>
        <taxon>Burkholderiales</taxon>
        <taxon>Comamonadaceae</taxon>
        <taxon>Comamonas</taxon>
    </lineage>
</organism>
<sequence>MTLPNAPELLRAYFDSIRTLLISKLKPAGM</sequence>
<evidence type="ECO:0000313" key="1">
    <source>
        <dbReference type="EMBL" id="KGH27913.1"/>
    </source>
</evidence>
<name>A0A096FDQ0_COMTE</name>
<gene>
    <name evidence="1" type="ORF">P353_16765</name>
</gene>
<protein>
    <submittedName>
        <fullName evidence="1">Uncharacterized protein</fullName>
    </submittedName>
</protein>
<reference evidence="1 2" key="1">
    <citation type="submission" date="2013-09" db="EMBL/GenBank/DDBJ databases">
        <title>High correlation between genotypes and phenotypes of environmental bacteria Comamonas testosteroni strains.</title>
        <authorList>
            <person name="Liu L."/>
            <person name="Zhu W."/>
            <person name="Xia X."/>
            <person name="Xu B."/>
            <person name="Luo M."/>
            <person name="Wang G."/>
        </authorList>
    </citation>
    <scope>NUCLEOTIDE SEQUENCE [LARGE SCALE GENOMIC DNA]</scope>
    <source>
        <strain evidence="1 2">JL40</strain>
    </source>
</reference>
<dbReference type="Proteomes" id="UP000029553">
    <property type="component" value="Unassembled WGS sequence"/>
</dbReference>
<dbReference type="AlphaFoldDB" id="A0A096FDQ0"/>
<dbReference type="EMBL" id="AWOR01000056">
    <property type="protein sequence ID" value="KGH27913.1"/>
    <property type="molecule type" value="Genomic_DNA"/>
</dbReference>
<accession>A0A096FDQ0</accession>